<evidence type="ECO:0000256" key="1">
    <source>
        <dbReference type="ARBA" id="ARBA00023157"/>
    </source>
</evidence>
<evidence type="ECO:0000313" key="8">
    <source>
        <dbReference type="Proteomes" id="UP001497525"/>
    </source>
</evidence>
<gene>
    <name evidence="7" type="ORF">CDAUBV1_LOCUS11503</name>
</gene>
<dbReference type="GO" id="GO:0004222">
    <property type="term" value="F:metalloendopeptidase activity"/>
    <property type="evidence" value="ECO:0007669"/>
    <property type="project" value="InterPro"/>
</dbReference>
<dbReference type="PROSITE" id="PS50215">
    <property type="entry name" value="ADAM_MEPRO"/>
    <property type="match status" value="1"/>
</dbReference>
<dbReference type="GO" id="GO:0005886">
    <property type="term" value="C:plasma membrane"/>
    <property type="evidence" value="ECO:0007669"/>
    <property type="project" value="TreeGrafter"/>
</dbReference>
<dbReference type="PANTHER" id="PTHR45702:SF6">
    <property type="entry name" value="DISINTEGRIN AND METALLOPROTEINASE DOMAIN-CONTAINING PROTEIN 17"/>
    <property type="match status" value="1"/>
</dbReference>
<dbReference type="GO" id="GO:0046872">
    <property type="term" value="F:metal ion binding"/>
    <property type="evidence" value="ECO:0007669"/>
    <property type="project" value="UniProtKB-KW"/>
</dbReference>
<accession>A0AAV2TLZ3</accession>
<keyword evidence="3" id="KW-0472">Membrane</keyword>
<keyword evidence="2" id="KW-0862">Zinc</keyword>
<dbReference type="Gene3D" id="3.40.390.10">
    <property type="entry name" value="Collagenase (Catalytic Domain)"/>
    <property type="match status" value="1"/>
</dbReference>
<dbReference type="Proteomes" id="UP001497525">
    <property type="component" value="Unassembled WGS sequence"/>
</dbReference>
<evidence type="ECO:0000256" key="2">
    <source>
        <dbReference type="PROSITE-ProRule" id="PRU00276"/>
    </source>
</evidence>
<feature type="transmembrane region" description="Helical" evidence="3">
    <location>
        <begin position="708"/>
        <end position="727"/>
    </location>
</feature>
<dbReference type="InterPro" id="IPR024079">
    <property type="entry name" value="MetalloPept_cat_dom_sf"/>
</dbReference>
<organism evidence="7 8">
    <name type="scientific">Calicophoron daubneyi</name>
    <name type="common">Rumen fluke</name>
    <name type="synonym">Paramphistomum daubneyi</name>
    <dbReference type="NCBI Taxonomy" id="300641"/>
    <lineage>
        <taxon>Eukaryota</taxon>
        <taxon>Metazoa</taxon>
        <taxon>Spiralia</taxon>
        <taxon>Lophotrochozoa</taxon>
        <taxon>Platyhelminthes</taxon>
        <taxon>Trematoda</taxon>
        <taxon>Digenea</taxon>
        <taxon>Plagiorchiida</taxon>
        <taxon>Pronocephalata</taxon>
        <taxon>Paramphistomoidea</taxon>
        <taxon>Paramphistomidae</taxon>
        <taxon>Calicophoron</taxon>
    </lineage>
</organism>
<dbReference type="Gene3D" id="4.10.70.10">
    <property type="entry name" value="Disintegrin domain"/>
    <property type="match status" value="1"/>
</dbReference>
<evidence type="ECO:0000259" key="6">
    <source>
        <dbReference type="PROSITE" id="PS50215"/>
    </source>
</evidence>
<evidence type="ECO:0000313" key="7">
    <source>
        <dbReference type="EMBL" id="CAL5137249.1"/>
    </source>
</evidence>
<feature type="binding site" evidence="2">
    <location>
        <position position="391"/>
    </location>
    <ligand>
        <name>Zn(2+)</name>
        <dbReference type="ChEBI" id="CHEBI:29105"/>
        <note>catalytic</note>
    </ligand>
</feature>
<feature type="chain" id="PRO_5043999480" evidence="4">
    <location>
        <begin position="20"/>
        <end position="741"/>
    </location>
</feature>
<dbReference type="SMART" id="SM00050">
    <property type="entry name" value="DISIN"/>
    <property type="match status" value="1"/>
</dbReference>
<feature type="active site" evidence="2">
    <location>
        <position position="388"/>
    </location>
</feature>
<feature type="domain" description="Peptidase M12B" evidence="6">
    <location>
        <begin position="216"/>
        <end position="455"/>
    </location>
</feature>
<feature type="domain" description="Disintegrin" evidence="5">
    <location>
        <begin position="459"/>
        <end position="547"/>
    </location>
</feature>
<keyword evidence="3" id="KW-0812">Transmembrane</keyword>
<keyword evidence="1" id="KW-1015">Disulfide bond</keyword>
<dbReference type="AlphaFoldDB" id="A0AAV2TLZ3"/>
<dbReference type="PANTHER" id="PTHR45702">
    <property type="entry name" value="ADAM10/ADAM17 METALLOPEPTIDASE FAMILY MEMBER"/>
    <property type="match status" value="1"/>
</dbReference>
<feature type="binding site" evidence="2">
    <location>
        <position position="387"/>
    </location>
    <ligand>
        <name>Zn(2+)</name>
        <dbReference type="ChEBI" id="CHEBI:29105"/>
        <note>catalytic</note>
    </ligand>
</feature>
<comment type="caution">
    <text evidence="7">The sequence shown here is derived from an EMBL/GenBank/DDBJ whole genome shotgun (WGS) entry which is preliminary data.</text>
</comment>
<comment type="caution">
    <text evidence="2">Lacks conserved residue(s) required for the propagation of feature annotation.</text>
</comment>
<dbReference type="InterPro" id="IPR036436">
    <property type="entry name" value="Disintegrin_dom_sf"/>
</dbReference>
<keyword evidence="4" id="KW-0732">Signal</keyword>
<keyword evidence="3" id="KW-1133">Transmembrane helix</keyword>
<dbReference type="GO" id="GO:0006509">
    <property type="term" value="P:membrane protein ectodomain proteolysis"/>
    <property type="evidence" value="ECO:0007669"/>
    <property type="project" value="TreeGrafter"/>
</dbReference>
<dbReference type="EMBL" id="CAXLJL010000378">
    <property type="protein sequence ID" value="CAL5137249.1"/>
    <property type="molecule type" value="Genomic_DNA"/>
</dbReference>
<dbReference type="PROSITE" id="PS50214">
    <property type="entry name" value="DISINTEGRIN_2"/>
    <property type="match status" value="1"/>
</dbReference>
<dbReference type="SUPFAM" id="SSF55486">
    <property type="entry name" value="Metalloproteases ('zincins'), catalytic domain"/>
    <property type="match status" value="1"/>
</dbReference>
<dbReference type="FunFam" id="4.10.70.10:FF:000003">
    <property type="entry name" value="Disintegrin and metalloproteinase domain-containing protein 17"/>
    <property type="match status" value="1"/>
</dbReference>
<dbReference type="InterPro" id="IPR001590">
    <property type="entry name" value="Peptidase_M12B"/>
</dbReference>
<evidence type="ECO:0000256" key="4">
    <source>
        <dbReference type="SAM" id="SignalP"/>
    </source>
</evidence>
<name>A0AAV2TLZ3_CALDB</name>
<dbReference type="SUPFAM" id="SSF57552">
    <property type="entry name" value="Blood coagulation inhibitor (disintegrin)"/>
    <property type="match status" value="1"/>
</dbReference>
<dbReference type="InterPro" id="IPR001762">
    <property type="entry name" value="Disintegrin_dom"/>
</dbReference>
<reference evidence="7" key="1">
    <citation type="submission" date="2024-06" db="EMBL/GenBank/DDBJ databases">
        <authorList>
            <person name="Liu X."/>
            <person name="Lenzi L."/>
            <person name="Haldenby T S."/>
            <person name="Uol C."/>
        </authorList>
    </citation>
    <scope>NUCLEOTIDE SEQUENCE</scope>
</reference>
<feature type="signal peptide" evidence="4">
    <location>
        <begin position="1"/>
        <end position="19"/>
    </location>
</feature>
<protein>
    <submittedName>
        <fullName evidence="7">Uncharacterized protein</fullName>
    </submittedName>
</protein>
<dbReference type="InterPro" id="IPR051489">
    <property type="entry name" value="ADAM_Metalloproteinase"/>
</dbReference>
<proteinExistence type="predicted"/>
<evidence type="ECO:0000256" key="3">
    <source>
        <dbReference type="SAM" id="Phobius"/>
    </source>
</evidence>
<keyword evidence="2" id="KW-0479">Metal-binding</keyword>
<sequence>MISWLLLFLLSVFGDAVHSHEALDIFKQLSTYELIDWSQFRTTRDSNDLLVRHTSFATRNRLWHLVLKPERTYFSENSSVLLWDDNGPRRLEVDLHSLMPYTGHVAGEVESAVSAVINEYSNELCVRILINSDAYFIEVPAGFLLSTELQPLSVYTNDRRNRSVLFYRLRDYRIMEHPIGLNSTFADVEDTVDSSNPQTQNTLRRAQRSPAFDDKMLCSLTFIVDYLFFKNVGEEDVPKTTRIIVTLFHRLNALFRSAKFLVDETVERSGYGFLLGDIIIHETWSAQLGHYNAPADIGGKPWTPYGLSTAFNKAVFNETCLAHLLTYRPFVGILGRAWMAAPELGGICSPLGGSNGQNFHANTGWTTYMDYSGRRLLNAMAELITAHELGHNWGAAHDPDTDECSPPALSRGKYLMYAHSVAGFADNNYKFSPCSLRTIGATLAVRASLCFVNSTEAILSRCGNRRLDPDEECDAGTATDNPCCTSKCKLRPGAQCSPWNHDCCTPDCRIAPSATICAEPNSGSPCLGIGQCDGQSPICPGPALLSGVPCPEHGQCEEGRCKPQCARHNLRTCICDAAEESCFICCLFPMPNSSSLNCRPLTLNYSDSSFDHADGRFSYVSLPAPTLSNVVSSNEENKHVSINNSVPRAVGNDSLRVWLHLLDHRPCAMGYCVRGKCNESRENVIYRFWAYYKESNENPFVTFLRDNLILAVLSLSILFWIPGTLGIRRLRRRYRSSEPVT</sequence>
<feature type="binding site" evidence="2">
    <location>
        <position position="397"/>
    </location>
    <ligand>
        <name>Zn(2+)</name>
        <dbReference type="ChEBI" id="CHEBI:29105"/>
        <note>catalytic</note>
    </ligand>
</feature>
<evidence type="ECO:0000259" key="5">
    <source>
        <dbReference type="PROSITE" id="PS50214"/>
    </source>
</evidence>
<dbReference type="Pfam" id="PF13574">
    <property type="entry name" value="Reprolysin_2"/>
    <property type="match status" value="1"/>
</dbReference>
<dbReference type="GO" id="GO:0007219">
    <property type="term" value="P:Notch signaling pathway"/>
    <property type="evidence" value="ECO:0007669"/>
    <property type="project" value="TreeGrafter"/>
</dbReference>